<name>A0ABC8BHU9_PSESS</name>
<gene>
    <name evidence="1" type="ORF">PSA3335_23430</name>
</gene>
<evidence type="ECO:0000313" key="1">
    <source>
        <dbReference type="EMBL" id="ARD13736.1"/>
    </source>
</evidence>
<dbReference type="AlphaFoldDB" id="A0ABC8BHU9"/>
<sequence length="65" mass="7227">MGSEAFHALKSGLGHTAAKQADDGYITLRHGMRWHIVSHLQRLLIDDGYATPMMRDDFFAANLGL</sequence>
<dbReference type="Proteomes" id="UP000005729">
    <property type="component" value="Chromosome"/>
</dbReference>
<protein>
    <submittedName>
        <fullName evidence="1">Uncharacterized protein</fullName>
    </submittedName>
</protein>
<evidence type="ECO:0000313" key="2">
    <source>
        <dbReference type="Proteomes" id="UP000005729"/>
    </source>
</evidence>
<proteinExistence type="predicted"/>
<accession>A0ABC8BHU9</accession>
<organism evidence="1 2">
    <name type="scientific">Pseudomonas savastanoi pv. savastanoi NCPPB 3335</name>
    <dbReference type="NCBI Taxonomy" id="693985"/>
    <lineage>
        <taxon>Bacteria</taxon>
        <taxon>Pseudomonadati</taxon>
        <taxon>Pseudomonadota</taxon>
        <taxon>Gammaproteobacteria</taxon>
        <taxon>Pseudomonadales</taxon>
        <taxon>Pseudomonadaceae</taxon>
        <taxon>Pseudomonas</taxon>
    </lineage>
</organism>
<dbReference type="KEGG" id="psav:PSA3335_23430"/>
<reference evidence="1 2" key="1">
    <citation type="journal article" date="2010" name="Environ. Microbiol.">
        <title>Annotation and overview of the Pseudomonas savastanoi pv. savastanoi NCPPB 3335 draft genome reveals the virulence gene complement of a tumour-inducing pathogen of woody hosts.</title>
        <authorList>
            <person name="Rodriguez-Palenzuela P."/>
            <person name="Matas I.M."/>
            <person name="Murillo J."/>
            <person name="Lopez-Solanilla E."/>
            <person name="Bardaji L."/>
            <person name="Perez-Martinez I."/>
            <person name="Rodriguez-Moskera M.E."/>
            <person name="Penyalver R."/>
            <person name="Lopez M.M."/>
            <person name="Quesada J.M."/>
            <person name="Biehl B.S."/>
            <person name="Perna N.T."/>
            <person name="Glasner J.D."/>
            <person name="Cabot E.L."/>
            <person name="Neeno-Eckwall E."/>
            <person name="Ramos C."/>
        </authorList>
    </citation>
    <scope>NUCLEOTIDE SEQUENCE [LARGE SCALE GENOMIC DNA]</scope>
    <source>
        <strain evidence="1 2">NCPPB 3335</strain>
    </source>
</reference>
<dbReference type="EMBL" id="CP008742">
    <property type="protein sequence ID" value="ARD13736.1"/>
    <property type="molecule type" value="Genomic_DNA"/>
</dbReference>